<feature type="region of interest" description="Disordered" evidence="7">
    <location>
        <begin position="478"/>
        <end position="513"/>
    </location>
</feature>
<gene>
    <name evidence="9" type="ORF">O6P43_024802</name>
</gene>
<evidence type="ECO:0000256" key="1">
    <source>
        <dbReference type="ARBA" id="ARBA00001946"/>
    </source>
</evidence>
<keyword evidence="6" id="KW-0547">Nucleotide-binding</keyword>
<name>A0AAD7L7X2_QUISA</name>
<accession>A0AAD7L7X2</accession>
<dbReference type="Pfam" id="PF14363">
    <property type="entry name" value="AAA_assoc"/>
    <property type="match status" value="1"/>
</dbReference>
<dbReference type="InterPro" id="IPR003593">
    <property type="entry name" value="AAA+_ATPase"/>
</dbReference>
<feature type="compositionally biased region" description="Acidic residues" evidence="7">
    <location>
        <begin position="504"/>
        <end position="513"/>
    </location>
</feature>
<keyword evidence="6" id="KW-0067">ATP-binding</keyword>
<dbReference type="Gene3D" id="6.10.280.40">
    <property type="match status" value="1"/>
</dbReference>
<evidence type="ECO:0000313" key="9">
    <source>
        <dbReference type="EMBL" id="KAJ7953047.1"/>
    </source>
</evidence>
<feature type="compositionally biased region" description="Polar residues" evidence="7">
    <location>
        <begin position="484"/>
        <end position="503"/>
    </location>
</feature>
<sequence length="513" mass="59337">MRTSPQHFNSSFSSFRSASSWFELYAAFSTFMMLLRTAINELIPIQVRSFIISKFRAHFLDRSSNKVSLHINEYWDMDRNELYYAAKEYLPTKIIHDFKVLKVGKLEKQNHFATALDGGQKVKDIFEDIKLTWTYRKSSPPSASQQQKNSVNLDEKNMFVLTFDEKHREKVMESYLPHVLSAYKTIKSGKKVLKIHTKWPDRGNIWQASELKHPATFETLAMEPELKKAIIDDLDRFLRRKEFYKKVGKAWKRGYLLYGPPGTGKSTLIAAIANYLKFDIYDLELSSVYSNSDLMRAVRNTSNRSILVIEDIDCNKEVHDRSKVELDDSKKLYHPAMPMPVPMHPDQFPKKFTLSGLLNYIDGLWSTCGEERFIIFTTNHIDRLDPALLRPGRMDMHIHLSFCKGHAFRFLASNYLDIHGHHPLFEEIESLMEEIEVTPATVAEELMRSEDPDVALQGLCNLLKRKKIEGGDIYIKEEEKAPGSQDTINNFTPHVQGIQQSFTQEEDDFSSDG</sequence>
<dbReference type="AlphaFoldDB" id="A0AAD7L7X2"/>
<dbReference type="InterPro" id="IPR058017">
    <property type="entry name" value="At3g28540-like_C"/>
</dbReference>
<comment type="caution">
    <text evidence="9">The sequence shown here is derived from an EMBL/GenBank/DDBJ whole genome shotgun (WGS) entry which is preliminary data.</text>
</comment>
<dbReference type="InterPro" id="IPR027417">
    <property type="entry name" value="P-loop_NTPase"/>
</dbReference>
<dbReference type="GO" id="GO:0016887">
    <property type="term" value="F:ATP hydrolysis activity"/>
    <property type="evidence" value="ECO:0007669"/>
    <property type="project" value="InterPro"/>
</dbReference>
<dbReference type="GO" id="GO:0006950">
    <property type="term" value="P:response to stress"/>
    <property type="evidence" value="ECO:0007669"/>
    <property type="project" value="UniProtKB-ARBA"/>
</dbReference>
<dbReference type="KEGG" id="qsa:O6P43_024802"/>
<feature type="domain" description="AAA+ ATPase" evidence="8">
    <location>
        <begin position="251"/>
        <end position="404"/>
    </location>
</feature>
<dbReference type="PANTHER" id="PTHR23070">
    <property type="entry name" value="BCS1 AAA-TYPE ATPASE"/>
    <property type="match status" value="1"/>
</dbReference>
<protein>
    <submittedName>
        <fullName evidence="9">AAA-ATPase</fullName>
    </submittedName>
</protein>
<dbReference type="Pfam" id="PF00004">
    <property type="entry name" value="AAA"/>
    <property type="match status" value="2"/>
</dbReference>
<evidence type="ECO:0000259" key="8">
    <source>
        <dbReference type="SMART" id="SM00382"/>
    </source>
</evidence>
<dbReference type="Proteomes" id="UP001163823">
    <property type="component" value="Chromosome 10"/>
</dbReference>
<evidence type="ECO:0000313" key="10">
    <source>
        <dbReference type="Proteomes" id="UP001163823"/>
    </source>
</evidence>
<comment type="cofactor">
    <cofactor evidence="1">
        <name>Mg(2+)</name>
        <dbReference type="ChEBI" id="CHEBI:18420"/>
    </cofactor>
</comment>
<evidence type="ECO:0000256" key="3">
    <source>
        <dbReference type="ARBA" id="ARBA00022801"/>
    </source>
</evidence>
<evidence type="ECO:0000256" key="5">
    <source>
        <dbReference type="ARBA" id="ARBA00049360"/>
    </source>
</evidence>
<reference evidence="9" key="1">
    <citation type="journal article" date="2023" name="Science">
        <title>Elucidation of the pathway for biosynthesis of saponin adjuvants from the soapbark tree.</title>
        <authorList>
            <person name="Reed J."/>
            <person name="Orme A."/>
            <person name="El-Demerdash A."/>
            <person name="Owen C."/>
            <person name="Martin L.B.B."/>
            <person name="Misra R.C."/>
            <person name="Kikuchi S."/>
            <person name="Rejzek M."/>
            <person name="Martin A.C."/>
            <person name="Harkess A."/>
            <person name="Leebens-Mack J."/>
            <person name="Louveau T."/>
            <person name="Stephenson M.J."/>
            <person name="Osbourn A."/>
        </authorList>
    </citation>
    <scope>NUCLEOTIDE SEQUENCE</scope>
    <source>
        <strain evidence="9">S10</strain>
    </source>
</reference>
<dbReference type="PROSITE" id="PS00674">
    <property type="entry name" value="AAA"/>
    <property type="match status" value="1"/>
</dbReference>
<dbReference type="Pfam" id="PF25568">
    <property type="entry name" value="AAA_lid_At3g28540"/>
    <property type="match status" value="1"/>
</dbReference>
<proteinExistence type="inferred from homology"/>
<keyword evidence="10" id="KW-1185">Reference proteome</keyword>
<comment type="similarity">
    <text evidence="2">Belongs to the AAA ATPase family. BCS1 subfamily.</text>
</comment>
<keyword evidence="3" id="KW-0378">Hydrolase</keyword>
<evidence type="ECO:0000256" key="4">
    <source>
        <dbReference type="ARBA" id="ARBA00022842"/>
    </source>
</evidence>
<evidence type="ECO:0000256" key="6">
    <source>
        <dbReference type="RuleBase" id="RU003651"/>
    </source>
</evidence>
<dbReference type="Gene3D" id="3.40.50.300">
    <property type="entry name" value="P-loop containing nucleotide triphosphate hydrolases"/>
    <property type="match status" value="1"/>
</dbReference>
<dbReference type="EMBL" id="JARAOO010000010">
    <property type="protein sequence ID" value="KAJ7953047.1"/>
    <property type="molecule type" value="Genomic_DNA"/>
</dbReference>
<evidence type="ECO:0000256" key="2">
    <source>
        <dbReference type="ARBA" id="ARBA00007448"/>
    </source>
</evidence>
<evidence type="ECO:0000256" key="7">
    <source>
        <dbReference type="SAM" id="MobiDB-lite"/>
    </source>
</evidence>
<dbReference type="CDD" id="cd19510">
    <property type="entry name" value="RecA-like_BCS1"/>
    <property type="match status" value="1"/>
</dbReference>
<dbReference type="GO" id="GO:0005524">
    <property type="term" value="F:ATP binding"/>
    <property type="evidence" value="ECO:0007669"/>
    <property type="project" value="UniProtKB-KW"/>
</dbReference>
<dbReference type="InterPro" id="IPR050747">
    <property type="entry name" value="Mitochondrial_chaperone_BCS1"/>
</dbReference>
<comment type="catalytic activity">
    <reaction evidence="5">
        <text>ATP + H2O = ADP + phosphate + H(+)</text>
        <dbReference type="Rhea" id="RHEA:13065"/>
        <dbReference type="ChEBI" id="CHEBI:15377"/>
        <dbReference type="ChEBI" id="CHEBI:15378"/>
        <dbReference type="ChEBI" id="CHEBI:30616"/>
        <dbReference type="ChEBI" id="CHEBI:43474"/>
        <dbReference type="ChEBI" id="CHEBI:456216"/>
    </reaction>
</comment>
<dbReference type="SMART" id="SM00382">
    <property type="entry name" value="AAA"/>
    <property type="match status" value="1"/>
</dbReference>
<dbReference type="InterPro" id="IPR003959">
    <property type="entry name" value="ATPase_AAA_core"/>
</dbReference>
<organism evidence="9 10">
    <name type="scientific">Quillaja saponaria</name>
    <name type="common">Soap bark tree</name>
    <dbReference type="NCBI Taxonomy" id="32244"/>
    <lineage>
        <taxon>Eukaryota</taxon>
        <taxon>Viridiplantae</taxon>
        <taxon>Streptophyta</taxon>
        <taxon>Embryophyta</taxon>
        <taxon>Tracheophyta</taxon>
        <taxon>Spermatophyta</taxon>
        <taxon>Magnoliopsida</taxon>
        <taxon>eudicotyledons</taxon>
        <taxon>Gunneridae</taxon>
        <taxon>Pentapetalae</taxon>
        <taxon>rosids</taxon>
        <taxon>fabids</taxon>
        <taxon>Fabales</taxon>
        <taxon>Quillajaceae</taxon>
        <taxon>Quillaja</taxon>
    </lineage>
</organism>
<dbReference type="SUPFAM" id="SSF52540">
    <property type="entry name" value="P-loop containing nucleoside triphosphate hydrolases"/>
    <property type="match status" value="1"/>
</dbReference>
<dbReference type="InterPro" id="IPR003960">
    <property type="entry name" value="ATPase_AAA_CS"/>
</dbReference>
<dbReference type="InterPro" id="IPR025753">
    <property type="entry name" value="AAA_N_dom"/>
</dbReference>
<keyword evidence="4" id="KW-0460">Magnesium</keyword>